<feature type="region of interest" description="Disordered" evidence="1">
    <location>
        <begin position="1"/>
        <end position="35"/>
    </location>
</feature>
<keyword evidence="3" id="KW-1185">Reference proteome</keyword>
<accession>A0AAW1IZG0</accession>
<dbReference type="EMBL" id="JASPKY010000475">
    <property type="protein sequence ID" value="KAK9695633.1"/>
    <property type="molecule type" value="Genomic_DNA"/>
</dbReference>
<evidence type="ECO:0000313" key="2">
    <source>
        <dbReference type="EMBL" id="KAK9695633.1"/>
    </source>
</evidence>
<dbReference type="Proteomes" id="UP001458880">
    <property type="component" value="Unassembled WGS sequence"/>
</dbReference>
<sequence>MIQESVEETHSNLQRIGFGAESSRRRGQTQSANRIYPSLSDKHIRIIDGHPPSQASVGSAQLAELVIDGRWDITTTVTQRAPGLSLSSCPGDQNWRR</sequence>
<evidence type="ECO:0000256" key="1">
    <source>
        <dbReference type="SAM" id="MobiDB-lite"/>
    </source>
</evidence>
<gene>
    <name evidence="2" type="ORF">QE152_g32439</name>
</gene>
<protein>
    <submittedName>
        <fullName evidence="2">Uncharacterized protein</fullName>
    </submittedName>
</protein>
<dbReference type="AlphaFoldDB" id="A0AAW1IZG0"/>
<evidence type="ECO:0000313" key="3">
    <source>
        <dbReference type="Proteomes" id="UP001458880"/>
    </source>
</evidence>
<reference evidence="2 3" key="1">
    <citation type="journal article" date="2024" name="BMC Genomics">
        <title>De novo assembly and annotation of Popillia japonica's genome with initial clues to its potential as an invasive pest.</title>
        <authorList>
            <person name="Cucini C."/>
            <person name="Boschi S."/>
            <person name="Funari R."/>
            <person name="Cardaioli E."/>
            <person name="Iannotti N."/>
            <person name="Marturano G."/>
            <person name="Paoli F."/>
            <person name="Bruttini M."/>
            <person name="Carapelli A."/>
            <person name="Frati F."/>
            <person name="Nardi F."/>
        </authorList>
    </citation>
    <scope>NUCLEOTIDE SEQUENCE [LARGE SCALE GENOMIC DNA]</scope>
    <source>
        <strain evidence="2">DMR45628</strain>
    </source>
</reference>
<name>A0AAW1IZG0_POPJA</name>
<proteinExistence type="predicted"/>
<comment type="caution">
    <text evidence="2">The sequence shown here is derived from an EMBL/GenBank/DDBJ whole genome shotgun (WGS) entry which is preliminary data.</text>
</comment>
<organism evidence="2 3">
    <name type="scientific">Popillia japonica</name>
    <name type="common">Japanese beetle</name>
    <dbReference type="NCBI Taxonomy" id="7064"/>
    <lineage>
        <taxon>Eukaryota</taxon>
        <taxon>Metazoa</taxon>
        <taxon>Ecdysozoa</taxon>
        <taxon>Arthropoda</taxon>
        <taxon>Hexapoda</taxon>
        <taxon>Insecta</taxon>
        <taxon>Pterygota</taxon>
        <taxon>Neoptera</taxon>
        <taxon>Endopterygota</taxon>
        <taxon>Coleoptera</taxon>
        <taxon>Polyphaga</taxon>
        <taxon>Scarabaeiformia</taxon>
        <taxon>Scarabaeidae</taxon>
        <taxon>Rutelinae</taxon>
        <taxon>Popillia</taxon>
    </lineage>
</organism>